<dbReference type="AlphaFoldDB" id="A0A026WPH0"/>
<gene>
    <name evidence="1" type="ORF">X777_01022</name>
</gene>
<name>A0A026WPH0_OOCBI</name>
<dbReference type="Proteomes" id="UP000053097">
    <property type="component" value="Unassembled WGS sequence"/>
</dbReference>
<accession>A0A026WPH0</accession>
<feature type="non-terminal residue" evidence="1">
    <location>
        <position position="1"/>
    </location>
</feature>
<keyword evidence="2" id="KW-1185">Reference proteome</keyword>
<evidence type="ECO:0000313" key="1">
    <source>
        <dbReference type="EMBL" id="EZA57920.1"/>
    </source>
</evidence>
<protein>
    <submittedName>
        <fullName evidence="1">General transcription factor II-I repeat domain-containing protein 2A</fullName>
    </submittedName>
</protein>
<dbReference type="EMBL" id="KK107139">
    <property type="protein sequence ID" value="EZA57920.1"/>
    <property type="molecule type" value="Genomic_DNA"/>
</dbReference>
<organism evidence="1 2">
    <name type="scientific">Ooceraea biroi</name>
    <name type="common">Clonal raider ant</name>
    <name type="synonym">Cerapachys biroi</name>
    <dbReference type="NCBI Taxonomy" id="2015173"/>
    <lineage>
        <taxon>Eukaryota</taxon>
        <taxon>Metazoa</taxon>
        <taxon>Ecdysozoa</taxon>
        <taxon>Arthropoda</taxon>
        <taxon>Hexapoda</taxon>
        <taxon>Insecta</taxon>
        <taxon>Pterygota</taxon>
        <taxon>Neoptera</taxon>
        <taxon>Endopterygota</taxon>
        <taxon>Hymenoptera</taxon>
        <taxon>Apocrita</taxon>
        <taxon>Aculeata</taxon>
        <taxon>Formicoidea</taxon>
        <taxon>Formicidae</taxon>
        <taxon>Dorylinae</taxon>
        <taxon>Ooceraea</taxon>
    </lineage>
</organism>
<proteinExistence type="predicted"/>
<dbReference type="PANTHER" id="PTHR45913">
    <property type="entry name" value="EPM2A-INTERACTING PROTEIN 1"/>
    <property type="match status" value="1"/>
</dbReference>
<dbReference type="OMA" id="QCHPELK"/>
<sequence>DLEDELCDLHTDISLKTIKETGADFYKILSESSYPKLRNFGLRIYSMFGSTYLCETSFSKMKLIKNEKRSLSDDSLPRLMRLATYNMEIDVSTLVSKRSRKLPAQSELSE</sequence>
<evidence type="ECO:0000313" key="2">
    <source>
        <dbReference type="Proteomes" id="UP000053097"/>
    </source>
</evidence>
<dbReference type="OrthoDB" id="7701213at2759"/>
<dbReference type="PANTHER" id="PTHR45913:SF21">
    <property type="entry name" value="DUF4371 DOMAIN-CONTAINING PROTEIN"/>
    <property type="match status" value="1"/>
</dbReference>
<reference evidence="1 2" key="1">
    <citation type="journal article" date="2014" name="Curr. Biol.">
        <title>The genome of the clonal raider ant Cerapachys biroi.</title>
        <authorList>
            <person name="Oxley P.R."/>
            <person name="Ji L."/>
            <person name="Fetter-Pruneda I."/>
            <person name="McKenzie S.K."/>
            <person name="Li C."/>
            <person name="Hu H."/>
            <person name="Zhang G."/>
            <person name="Kronauer D.J."/>
        </authorList>
    </citation>
    <scope>NUCLEOTIDE SEQUENCE [LARGE SCALE GENOMIC DNA]</scope>
</reference>